<evidence type="ECO:0000313" key="4">
    <source>
        <dbReference type="Proteomes" id="UP000261540"/>
    </source>
</evidence>
<feature type="region of interest" description="Disordered" evidence="1">
    <location>
        <begin position="657"/>
        <end position="693"/>
    </location>
</feature>
<dbReference type="STRING" id="1676925.ENSPKIP00000038048"/>
<organism evidence="3 4">
    <name type="scientific">Paramormyrops kingsleyae</name>
    <dbReference type="NCBI Taxonomy" id="1676925"/>
    <lineage>
        <taxon>Eukaryota</taxon>
        <taxon>Metazoa</taxon>
        <taxon>Chordata</taxon>
        <taxon>Craniata</taxon>
        <taxon>Vertebrata</taxon>
        <taxon>Euteleostomi</taxon>
        <taxon>Actinopterygii</taxon>
        <taxon>Neopterygii</taxon>
        <taxon>Teleostei</taxon>
        <taxon>Osteoglossocephala</taxon>
        <taxon>Osteoglossomorpha</taxon>
        <taxon>Osteoglossiformes</taxon>
        <taxon>Mormyridae</taxon>
        <taxon>Paramormyrops</taxon>
    </lineage>
</organism>
<feature type="region of interest" description="Disordered" evidence="1">
    <location>
        <begin position="1752"/>
        <end position="1792"/>
    </location>
</feature>
<feature type="region of interest" description="Disordered" evidence="1">
    <location>
        <begin position="877"/>
        <end position="900"/>
    </location>
</feature>
<accession>A0A3B3T6G0</accession>
<feature type="compositionally biased region" description="Polar residues" evidence="1">
    <location>
        <begin position="818"/>
        <end position="839"/>
    </location>
</feature>
<feature type="region of interest" description="Disordered" evidence="1">
    <location>
        <begin position="1619"/>
        <end position="1729"/>
    </location>
</feature>
<feature type="compositionally biased region" description="Polar residues" evidence="1">
    <location>
        <begin position="1081"/>
        <end position="1093"/>
    </location>
</feature>
<feature type="region of interest" description="Disordered" evidence="1">
    <location>
        <begin position="708"/>
        <end position="863"/>
    </location>
</feature>
<dbReference type="GeneTree" id="ENSGT00530000063607"/>
<dbReference type="InterPro" id="IPR032769">
    <property type="entry name" value="NCKAP5_C"/>
</dbReference>
<dbReference type="PANTHER" id="PTHR21740:SF0">
    <property type="entry name" value="NCK-ASSOCIATED PROTEIN 5"/>
    <property type="match status" value="1"/>
</dbReference>
<feature type="domain" description="Nck-associated protein 5 C-terminal" evidence="2">
    <location>
        <begin position="1404"/>
        <end position="1655"/>
    </location>
</feature>
<feature type="compositionally biased region" description="Basic and acidic residues" evidence="1">
    <location>
        <begin position="1483"/>
        <end position="1502"/>
    </location>
</feature>
<keyword evidence="4" id="KW-1185">Reference proteome</keyword>
<feature type="region of interest" description="Disordered" evidence="1">
    <location>
        <begin position="1268"/>
        <end position="1514"/>
    </location>
</feature>
<evidence type="ECO:0000313" key="3">
    <source>
        <dbReference type="Ensembl" id="ENSPKIP00000038048.1"/>
    </source>
</evidence>
<feature type="compositionally biased region" description="Low complexity" evidence="1">
    <location>
        <begin position="1681"/>
        <end position="1691"/>
    </location>
</feature>
<evidence type="ECO:0000259" key="2">
    <source>
        <dbReference type="Pfam" id="PF15246"/>
    </source>
</evidence>
<feature type="compositionally biased region" description="Basic and acidic residues" evidence="1">
    <location>
        <begin position="1640"/>
        <end position="1650"/>
    </location>
</feature>
<feature type="compositionally biased region" description="Low complexity" evidence="1">
    <location>
        <begin position="1345"/>
        <end position="1359"/>
    </location>
</feature>
<feature type="compositionally biased region" description="Basic and acidic residues" evidence="1">
    <location>
        <begin position="1458"/>
        <end position="1473"/>
    </location>
</feature>
<feature type="compositionally biased region" description="Polar residues" evidence="1">
    <location>
        <begin position="731"/>
        <end position="750"/>
    </location>
</feature>
<feature type="compositionally biased region" description="Polar residues" evidence="1">
    <location>
        <begin position="1692"/>
        <end position="1704"/>
    </location>
</feature>
<evidence type="ECO:0000256" key="1">
    <source>
        <dbReference type="SAM" id="MobiDB-lite"/>
    </source>
</evidence>
<feature type="compositionally biased region" description="Basic and acidic residues" evidence="1">
    <location>
        <begin position="148"/>
        <end position="169"/>
    </location>
</feature>
<reference evidence="3" key="2">
    <citation type="submission" date="2025-09" db="UniProtKB">
        <authorList>
            <consortium name="Ensembl"/>
        </authorList>
    </citation>
    <scope>IDENTIFICATION</scope>
</reference>
<protein>
    <submittedName>
        <fullName evidence="3">NCK associated protein 5</fullName>
    </submittedName>
</protein>
<dbReference type="GO" id="GO:0007019">
    <property type="term" value="P:microtubule depolymerization"/>
    <property type="evidence" value="ECO:0007669"/>
    <property type="project" value="TreeGrafter"/>
</dbReference>
<feature type="compositionally biased region" description="Polar residues" evidence="1">
    <location>
        <begin position="758"/>
        <end position="767"/>
    </location>
</feature>
<feature type="region of interest" description="Disordered" evidence="1">
    <location>
        <begin position="912"/>
        <end position="935"/>
    </location>
</feature>
<dbReference type="GO" id="GO:0001578">
    <property type="term" value="P:microtubule bundle formation"/>
    <property type="evidence" value="ECO:0007669"/>
    <property type="project" value="TreeGrafter"/>
</dbReference>
<feature type="compositionally biased region" description="Low complexity" evidence="1">
    <location>
        <begin position="1660"/>
        <end position="1674"/>
    </location>
</feature>
<feature type="region of interest" description="Disordered" evidence="1">
    <location>
        <begin position="1115"/>
        <end position="1183"/>
    </location>
</feature>
<dbReference type="Pfam" id="PF15246">
    <property type="entry name" value="NCKAP5"/>
    <property type="match status" value="1"/>
</dbReference>
<feature type="region of interest" description="Disordered" evidence="1">
    <location>
        <begin position="1865"/>
        <end position="1906"/>
    </location>
</feature>
<feature type="region of interest" description="Disordered" evidence="1">
    <location>
        <begin position="979"/>
        <end position="1025"/>
    </location>
</feature>
<dbReference type="GO" id="GO:0035371">
    <property type="term" value="C:microtubule plus-end"/>
    <property type="evidence" value="ECO:0007669"/>
    <property type="project" value="TreeGrafter"/>
</dbReference>
<sequence>MTTSRHLEKPELLKRLSLDSCLAEYMDFHKCIEGLVKQLEEERRNVRREKLAVARLQREVARSRSRATMREKLIHELEEERRLRRDTEKRLREATQESELGQAQMEALQQHFSRMEETVRTLLQNQGVLDHTAVNTVDIIKAYKEKLSEETQKQKESLEEARPAEEPNMHGDTNGADESSEQTRLLLERLQVLEAENSALALENKSQRKQYERCLDEVANQVVQALLTQKDLREECLQLRTRVFDLEQQNRTLSALFQQRLRPASDLLFQKLHSKILGLSSGDLLLDGDRNRGVPLSHHAESPPHETQPSVRAGLPVRWRSQLSLNAPIAAACPRSSCSSSEISLSSVCSEYSSSSYTWNDGKLSSLTWEKRMNLGSSAPGNIWNPPEEQPPTRRKECHILAGLKRLQKRLPKEPATLFSKPGYKDCMNSNEGIYSLGMKYSAQSMPKPSVTGRIGMLAVRSKTFAYDSDDADDESPRAPAQLSKDSWVFSKKLTHSVSDSLCSWDGGQDHELGDGKTPPGHKSKQPAEKLTTFTSGILSGDSTRDPSLSDIKPGSTEVSCCLHHSDTDELDSMVESADNHLAVSYPAERLERYPKRLSAEVNKLPADQVQRRPLSQIMLPNGANDLRAEERVAVIFDAEDGEPIQLSAQPTVAVTCSDLPEDGPRNVPTTESPRLMSHASPDSLTGGPARNYTVLESPEVPVQLQAHSTAGKAATFQSRSTDSPSEHQQKFATQQQKLIKPPYNQSNKVHSAPAMQGASTPKTNLTKIPGRGKGSPQKFGKGANTETSNNGSNPSPAAKDRSPVSPPVKLSRFVKSTGGSQVQSPKGTQMSSKLSSRNDSGKGMFLPVPSSPPPSRKQLENDDIGELPTRDQHCAQTELRSPSPPPPPGRSTSLLIRPNYDNSPQALKLAAQPAAPNTVRGPPTGLQKHPQPPPSALNVQHLGSHRGQCATDLDLSLMEVTPQKLVDNQSLAKASTLCQTPTKGSPKWFPPKPSHSIASSYTPDHSEPVSKGLKNFPTSLLTSPRDSLQGLFNVKKSLPLENGHPLLYKASSSLPLSLEGHQPCLTEQGGPSAEAPKSPLSYSGSENKTQGSAEKASKTRLPIGLKALVKSPSLLSKSSTVPGKQEKEQVADSNGGASKPCGSPQSTVAGKPQVEMSDGGHGGSADRGMFPRASADSSLAFPSDGRLFKRSVSVTTKPHLKPALGMNGAKARSQSFSTNYMEKPCMTIPEGAEKVRTHIITNTGERGNSLTRQGPSTLGVQLKTFSGAVESSPQHLNTRPDSHRAMSSSCTPPGVSGRKTSPSSPKEDISKAEGNVSLPQKEVCGLSPTNKFGHKYSKQSGKVSSQPQFESASSSGHGSDSKAEGSSSKLLSPNKPHMVKSWKRPSPTSAGQEEAGKCTSPLASTIEEKVMMGIVENVQKGQGQDKAQAPESKQKSSSSLANWFGFRRSKLPALGGKKTEVPKEKAEKKELKLGSVLGSRQAKSDKKKDKRKNETRCRDSQEYNAENGDEMGPVMDHHVPTGQLISQIQRPPTHTAAEHFRMELLNGNVATSGSHGAGLPGIITQGAAIKNSEMKKNLEMGADGAKIMLKAGRDEDHASESPCQDHLPGSSCQMRTLDSGIGTFPLPESVTRVPGRHLPKTEFCPRRASVDPTEPTQDLPLPSLPKSKVPSCPGTCLNHSVSSPSVSGSSMTDPVSWTPSTESPGAVLPKRPNQTDYSPGPEDRSKCTDARATRLDHNVSTDKALRVCLYSGSSSEPEDDPEIDLDLRRGLPHSKTKNHTQADRDQEARAQEKAGIHWSIMDYYRQELLVRYGDDEHAGVSPYGFLSKGDRAEMDTGRCAARTSQPSEMLDEDMRTGVIASRLESLNDRNSSGKAFRHREHGAGGDGPRPGRMDGRSDKPVGEILGSLSDSLYDSFSSCASQSSADV</sequence>
<feature type="compositionally biased region" description="Basic and acidic residues" evidence="1">
    <location>
        <begin position="1781"/>
        <end position="1792"/>
    </location>
</feature>
<feature type="region of interest" description="Disordered" evidence="1">
    <location>
        <begin position="534"/>
        <end position="553"/>
    </location>
</feature>
<proteinExistence type="predicted"/>
<dbReference type="Proteomes" id="UP000261540">
    <property type="component" value="Unplaced"/>
</dbReference>
<dbReference type="Ensembl" id="ENSPKIT00000019037.1">
    <property type="protein sequence ID" value="ENSPKIP00000038048.1"/>
    <property type="gene ID" value="ENSPKIG00000015993.1"/>
</dbReference>
<reference evidence="3" key="1">
    <citation type="submission" date="2025-08" db="UniProtKB">
        <authorList>
            <consortium name="Ensembl"/>
        </authorList>
    </citation>
    <scope>IDENTIFICATION</scope>
</reference>
<feature type="compositionally biased region" description="Basic and acidic residues" evidence="1">
    <location>
        <begin position="1890"/>
        <end position="1902"/>
    </location>
</feature>
<feature type="compositionally biased region" description="Polar residues" evidence="1">
    <location>
        <begin position="785"/>
        <end position="796"/>
    </location>
</feature>
<gene>
    <name evidence="3" type="primary">NCKAP5</name>
</gene>
<dbReference type="PANTHER" id="PTHR21740">
    <property type="entry name" value="NCK-ASSOCIATED PROTEIN 5"/>
    <property type="match status" value="1"/>
</dbReference>
<feature type="region of interest" description="Disordered" evidence="1">
    <location>
        <begin position="148"/>
        <end position="181"/>
    </location>
</feature>
<name>A0A3B3T6G0_9TELE</name>
<feature type="region of interest" description="Disordered" evidence="1">
    <location>
        <begin position="1060"/>
        <end position="1100"/>
    </location>
</feature>
<dbReference type="InterPro" id="IPR026163">
    <property type="entry name" value="Nckap5l"/>
</dbReference>
<feature type="region of interest" description="Disordered" evidence="1">
    <location>
        <begin position="507"/>
        <end position="529"/>
    </location>
</feature>